<reference evidence="3" key="1">
    <citation type="journal article" date="2019" name="Int. J. Syst. Evol. Microbiol.">
        <title>The Global Catalogue of Microorganisms (GCM) 10K type strain sequencing project: providing services to taxonomists for standard genome sequencing and annotation.</title>
        <authorList>
            <consortium name="The Broad Institute Genomics Platform"/>
            <consortium name="The Broad Institute Genome Sequencing Center for Infectious Disease"/>
            <person name="Wu L."/>
            <person name="Ma J."/>
        </authorList>
    </citation>
    <scope>NUCLEOTIDE SEQUENCE [LARGE SCALE GENOMIC DNA]</scope>
    <source>
        <strain evidence="3">CCM 8947</strain>
    </source>
</reference>
<name>A0ABW4CLI3_9LACO</name>
<keyword evidence="1" id="KW-0472">Membrane</keyword>
<comment type="caution">
    <text evidence="2">The sequence shown here is derived from an EMBL/GenBank/DDBJ whole genome shotgun (WGS) entry which is preliminary data.</text>
</comment>
<accession>A0ABW4CLI3</accession>
<feature type="transmembrane region" description="Helical" evidence="1">
    <location>
        <begin position="12"/>
        <end position="37"/>
    </location>
</feature>
<organism evidence="2 3">
    <name type="scientific">Lacticaseibacillus yichunensis</name>
    <dbReference type="NCBI Taxonomy" id="2486015"/>
    <lineage>
        <taxon>Bacteria</taxon>
        <taxon>Bacillati</taxon>
        <taxon>Bacillota</taxon>
        <taxon>Bacilli</taxon>
        <taxon>Lactobacillales</taxon>
        <taxon>Lactobacillaceae</taxon>
        <taxon>Lacticaseibacillus</taxon>
    </lineage>
</organism>
<dbReference type="EMBL" id="JBHTOG010000003">
    <property type="protein sequence ID" value="MFD1431207.1"/>
    <property type="molecule type" value="Genomic_DNA"/>
</dbReference>
<dbReference type="Proteomes" id="UP001597192">
    <property type="component" value="Unassembled WGS sequence"/>
</dbReference>
<sequence length="74" mass="8201">MDDDEKSTSQKGLELVSLLTLILVAAKAFGFATYSWMWAFMPIVASAVIIIGFILIAFIAVGVEAILDQRKHKW</sequence>
<evidence type="ECO:0000256" key="1">
    <source>
        <dbReference type="SAM" id="Phobius"/>
    </source>
</evidence>
<protein>
    <submittedName>
        <fullName evidence="2">Uncharacterized protein</fullName>
    </submittedName>
</protein>
<dbReference type="RefSeq" id="WP_125697311.1">
    <property type="nucleotide sequence ID" value="NZ_JBHTOG010000003.1"/>
</dbReference>
<evidence type="ECO:0000313" key="2">
    <source>
        <dbReference type="EMBL" id="MFD1431207.1"/>
    </source>
</evidence>
<gene>
    <name evidence="2" type="ORF">ACFQ47_00600</name>
</gene>
<keyword evidence="1" id="KW-1133">Transmembrane helix</keyword>
<feature type="transmembrane region" description="Helical" evidence="1">
    <location>
        <begin position="43"/>
        <end position="67"/>
    </location>
</feature>
<keyword evidence="1" id="KW-0812">Transmembrane</keyword>
<evidence type="ECO:0000313" key="3">
    <source>
        <dbReference type="Proteomes" id="UP001597192"/>
    </source>
</evidence>
<keyword evidence="3" id="KW-1185">Reference proteome</keyword>
<proteinExistence type="predicted"/>